<evidence type="ECO:0008006" key="4">
    <source>
        <dbReference type="Google" id="ProtNLM"/>
    </source>
</evidence>
<comment type="caution">
    <text evidence="2">The sequence shown here is derived from an EMBL/GenBank/DDBJ whole genome shotgun (WGS) entry which is preliminary data.</text>
</comment>
<dbReference type="EMBL" id="MPZS01000002">
    <property type="protein sequence ID" value="OOY12105.1"/>
    <property type="molecule type" value="Genomic_DNA"/>
</dbReference>
<feature type="region of interest" description="Disordered" evidence="1">
    <location>
        <begin position="150"/>
        <end position="170"/>
    </location>
</feature>
<proteinExistence type="predicted"/>
<feature type="region of interest" description="Disordered" evidence="1">
    <location>
        <begin position="17"/>
        <end position="45"/>
    </location>
</feature>
<gene>
    <name evidence="2" type="ORF">BMG00_13705</name>
</gene>
<dbReference type="InterPro" id="IPR029045">
    <property type="entry name" value="ClpP/crotonase-like_dom_sf"/>
</dbReference>
<evidence type="ECO:0000313" key="3">
    <source>
        <dbReference type="Proteomes" id="UP000242224"/>
    </source>
</evidence>
<organism evidence="2 3">
    <name type="scientific">Thioclava marina</name>
    <dbReference type="NCBI Taxonomy" id="1915077"/>
    <lineage>
        <taxon>Bacteria</taxon>
        <taxon>Pseudomonadati</taxon>
        <taxon>Pseudomonadota</taxon>
        <taxon>Alphaproteobacteria</taxon>
        <taxon>Rhodobacterales</taxon>
        <taxon>Paracoccaceae</taxon>
        <taxon>Thioclava</taxon>
    </lineage>
</organism>
<evidence type="ECO:0000256" key="1">
    <source>
        <dbReference type="SAM" id="MobiDB-lite"/>
    </source>
</evidence>
<accession>A0ABX3MLK1</accession>
<dbReference type="Gene3D" id="3.90.226.10">
    <property type="entry name" value="2-enoyl-CoA Hydratase, Chain A, domain 1"/>
    <property type="match status" value="1"/>
</dbReference>
<name>A0ABX3MLK1_9RHOB</name>
<dbReference type="SUPFAM" id="SSF52096">
    <property type="entry name" value="ClpP/crotonase"/>
    <property type="match status" value="1"/>
</dbReference>
<sequence>MLAAIGLVVFGYEFDSGKGPRPETPQVADAADLASGPDPESGSTDAMPVHLVIRVSGDEMSLRGHIAPGDAGRVALEIAARRRAGSPVARVTLDSTGGSLHDAILIGRVLRSAGVTTEVRDNDICFSACPYLFAGGAQRIVQAKARLGVHQSTDAEPDRDRQNPRKALSDLQSSEARVISYLDEMGVGPGMLQPALATPPDRIHVLSAEELSRYHLTTGPTRG</sequence>
<reference evidence="2 3" key="1">
    <citation type="submission" date="2016-11" db="EMBL/GenBank/DDBJ databases">
        <title>A multilocus sequence analysis scheme for characterization of bacteria in the genus Thioclava.</title>
        <authorList>
            <person name="Liu Y."/>
            <person name="Shao Z."/>
        </authorList>
    </citation>
    <scope>NUCLEOTIDE SEQUENCE [LARGE SCALE GENOMIC DNA]</scope>
    <source>
        <strain evidence="2 3">11.10-0-13</strain>
    </source>
</reference>
<evidence type="ECO:0000313" key="2">
    <source>
        <dbReference type="EMBL" id="OOY12105.1"/>
    </source>
</evidence>
<keyword evidence="3" id="KW-1185">Reference proteome</keyword>
<dbReference type="Proteomes" id="UP000242224">
    <property type="component" value="Unassembled WGS sequence"/>
</dbReference>
<protein>
    <recommendedName>
        <fullName evidence="4">Clp protease</fullName>
    </recommendedName>
</protein>